<dbReference type="RefSeq" id="WP_130565703.1">
    <property type="nucleotide sequence ID" value="NZ_SHLY01000001.1"/>
</dbReference>
<dbReference type="Proteomes" id="UP000292544">
    <property type="component" value="Unassembled WGS sequence"/>
</dbReference>
<comment type="caution">
    <text evidence="1">The sequence shown here is derived from an EMBL/GenBank/DDBJ whole genome shotgun (WGS) entry which is preliminary data.</text>
</comment>
<reference evidence="2" key="1">
    <citation type="submission" date="2019-02" db="EMBL/GenBank/DDBJ databases">
        <title>Draft genome sequence of Muricauda sp. 176CP4-71.</title>
        <authorList>
            <person name="Park J.-S."/>
        </authorList>
    </citation>
    <scope>NUCLEOTIDE SEQUENCE [LARGE SCALE GENOMIC DNA]</scope>
    <source>
        <strain evidence="2">176GS2-150</strain>
    </source>
</reference>
<gene>
    <name evidence="1" type="ORF">EXY25_03345</name>
</gene>
<evidence type="ECO:0000313" key="1">
    <source>
        <dbReference type="EMBL" id="TAA48280.1"/>
    </source>
</evidence>
<protein>
    <submittedName>
        <fullName evidence="1">Uncharacterized protein</fullName>
    </submittedName>
</protein>
<sequence length="454" mass="50700">MNRSHTPIVPQESKWAVLAGVALISMTFSSFAHLPSYEGERVRNSGHFETSGFSQPVRGECDVNAVGPTDPNAGSANIYLGAGNTPPNFFCLYATQDDWSFKYPVEIIEKSRTPAPDYVQTLDPSSDPYDTSYLEEGYIPCDQFNPDPFQCPREIRNPVTGQVTALPGNCIDTAKPDDPALWREREEAEANGEEFLGAPDGIYHCAIQSGSPRPRTSSVLMSTLTGVNDVDWGLYRYKPAYREQPIVAAPQVPACEQNLKQFVSFAYMGPLGLRDARTGEELFTPVGEVGDLPDDVIDNIPNGYGIRVNYPDKFNPRRNNPRIGYASGFAQNAWLLAPHSIKECIDSFEKCLAEDELRSHYDGNDIFFIDEQESVDLYLAWWVNDPSKYRWQDYLKRYKLYDVSITTGVIDQFLLGDFISIGTTGPFTANGRYVHGRCSDPRPGGRVDMTIETN</sequence>
<organism evidence="1 2">
    <name type="scientific">Corallincola spongiicola</name>
    <dbReference type="NCBI Taxonomy" id="2520508"/>
    <lineage>
        <taxon>Bacteria</taxon>
        <taxon>Pseudomonadati</taxon>
        <taxon>Pseudomonadota</taxon>
        <taxon>Gammaproteobacteria</taxon>
        <taxon>Alteromonadales</taxon>
        <taxon>Psychromonadaceae</taxon>
        <taxon>Corallincola</taxon>
    </lineage>
</organism>
<proteinExistence type="predicted"/>
<dbReference type="EMBL" id="SHLY01000001">
    <property type="protein sequence ID" value="TAA48280.1"/>
    <property type="molecule type" value="Genomic_DNA"/>
</dbReference>
<evidence type="ECO:0000313" key="2">
    <source>
        <dbReference type="Proteomes" id="UP000292544"/>
    </source>
</evidence>
<name>A0ABY1WU65_9GAMM</name>
<keyword evidence="2" id="KW-1185">Reference proteome</keyword>
<accession>A0ABY1WU65</accession>